<comment type="caution">
    <text evidence="1">The sequence shown here is derived from an EMBL/GenBank/DDBJ whole genome shotgun (WGS) entry which is preliminary data.</text>
</comment>
<gene>
    <name evidence="1" type="ORF">GS601_04395</name>
</gene>
<dbReference type="Pfam" id="PF10052">
    <property type="entry name" value="DUF2288"/>
    <property type="match status" value="1"/>
</dbReference>
<name>A0A8J7Z1Q1_9CYAN</name>
<proteinExistence type="predicted"/>
<dbReference type="AlphaFoldDB" id="A0A8J7Z1Q1"/>
<reference evidence="1" key="1">
    <citation type="submission" date="2019-12" db="EMBL/GenBank/DDBJ databases">
        <title>High-Quality draft genome sequences of three cyanobacteria isolated from the limestone walls of the Old Cathedral of Coimbra.</title>
        <authorList>
            <person name="Tiago I."/>
            <person name="Soares F."/>
            <person name="Portugal A."/>
        </authorList>
    </citation>
    <scope>NUCLEOTIDE SEQUENCE</scope>
    <source>
        <strain evidence="1">A</strain>
    </source>
</reference>
<evidence type="ECO:0000313" key="1">
    <source>
        <dbReference type="EMBL" id="NDJ16538.1"/>
    </source>
</evidence>
<sequence length="97" mass="11089">MSDLRDELKQLLDEAKWDWLMPHEERGRVIVVAGGLDLVEVGVAIANDNLSSVQHWISQCLIYKPSDEQKAVWSQDQAKRFDALIVQPYVLVQEQKG</sequence>
<organism evidence="1 2">
    <name type="scientific">Myxacorys almedinensis A</name>
    <dbReference type="NCBI Taxonomy" id="2690445"/>
    <lineage>
        <taxon>Bacteria</taxon>
        <taxon>Bacillati</taxon>
        <taxon>Cyanobacteriota</taxon>
        <taxon>Cyanophyceae</taxon>
        <taxon>Leptolyngbyales</taxon>
        <taxon>Leptolyngbyaceae</taxon>
        <taxon>Myxacorys</taxon>
        <taxon>Myxacorys almedinensis</taxon>
    </lineage>
</organism>
<dbReference type="InterPro" id="IPR018741">
    <property type="entry name" value="DUF2288"/>
</dbReference>
<dbReference type="Proteomes" id="UP000646053">
    <property type="component" value="Unassembled WGS sequence"/>
</dbReference>
<protein>
    <submittedName>
        <fullName evidence="1">DUF2288 family protein</fullName>
    </submittedName>
</protein>
<accession>A0A8J7Z1Q1</accession>
<dbReference type="EMBL" id="WVIE01000004">
    <property type="protein sequence ID" value="NDJ16538.1"/>
    <property type="molecule type" value="Genomic_DNA"/>
</dbReference>
<keyword evidence="2" id="KW-1185">Reference proteome</keyword>
<dbReference type="RefSeq" id="WP_162422058.1">
    <property type="nucleotide sequence ID" value="NZ_WVIE01000004.1"/>
</dbReference>
<evidence type="ECO:0000313" key="2">
    <source>
        <dbReference type="Proteomes" id="UP000646053"/>
    </source>
</evidence>